<dbReference type="EMBL" id="LUUK01000230">
    <property type="protein sequence ID" value="OAI11584.1"/>
    <property type="molecule type" value="Genomic_DNA"/>
</dbReference>
<dbReference type="OrthoDB" id="9808687at2"/>
<dbReference type="InterPro" id="IPR038740">
    <property type="entry name" value="BioF2-like_GNAT_dom"/>
</dbReference>
<organism evidence="2 3">
    <name type="scientific">Methylomonas koyamae</name>
    <dbReference type="NCBI Taxonomy" id="702114"/>
    <lineage>
        <taxon>Bacteria</taxon>
        <taxon>Pseudomonadati</taxon>
        <taxon>Pseudomonadota</taxon>
        <taxon>Gammaproteobacteria</taxon>
        <taxon>Methylococcales</taxon>
        <taxon>Methylococcaceae</taxon>
        <taxon>Methylomonas</taxon>
    </lineage>
</organism>
<proteinExistence type="predicted"/>
<comment type="caution">
    <text evidence="2">The sequence shown here is derived from an EMBL/GenBank/DDBJ whole genome shotgun (WGS) entry which is preliminary data.</text>
</comment>
<dbReference type="RefSeq" id="WP_064031730.1">
    <property type="nucleotide sequence ID" value="NZ_LUUK01000230.1"/>
</dbReference>
<protein>
    <recommendedName>
        <fullName evidence="1">BioF2-like acetyltransferase domain-containing protein</fullName>
    </recommendedName>
</protein>
<evidence type="ECO:0000313" key="3">
    <source>
        <dbReference type="Proteomes" id="UP000077628"/>
    </source>
</evidence>
<dbReference type="Pfam" id="PF13480">
    <property type="entry name" value="Acetyltransf_6"/>
    <property type="match status" value="1"/>
</dbReference>
<feature type="domain" description="BioF2-like acetyltransferase" evidence="1">
    <location>
        <begin position="161"/>
        <end position="287"/>
    </location>
</feature>
<dbReference type="AlphaFoldDB" id="A0A177N1Q2"/>
<name>A0A177N1Q2_9GAMM</name>
<evidence type="ECO:0000259" key="1">
    <source>
        <dbReference type="Pfam" id="PF13480"/>
    </source>
</evidence>
<evidence type="ECO:0000313" key="2">
    <source>
        <dbReference type="EMBL" id="OAI11584.1"/>
    </source>
</evidence>
<gene>
    <name evidence="2" type="ORF">A1355_15930</name>
</gene>
<sequence length="325" mass="36738">MTLQVRAYGEADAEDWDRFCDDSLQSTLLHTRRFLSYHGSRFVDQSLIIYDEHGWLGLLPAALQPDDEACVVSHPGATYGGIVQQGQLRGERMIEALRTCCRYYRSQGRQRLLYKAVPAFYHRQPAQDDLYALFRLNAHRYRCDLSSSIDLTTPRGRISERRRRSLNKARKNQIGLSGDMALLGEFWQVLTENLARKHGTGPVHSLSEITMLAERFPDQIQVVCGTHQDQVVAGVLLFITATCIHTQYIAANDIGYQFSALDAVFDFCITKAVSDGKRWLDFGICNEQAGKVLNEGLYKFKTEFGGGGTVHEFFEIPLTGEENVD</sequence>
<keyword evidence="3" id="KW-1185">Reference proteome</keyword>
<dbReference type="SUPFAM" id="SSF55729">
    <property type="entry name" value="Acyl-CoA N-acyltransferases (Nat)"/>
    <property type="match status" value="1"/>
</dbReference>
<dbReference type="InterPro" id="IPR016181">
    <property type="entry name" value="Acyl_CoA_acyltransferase"/>
</dbReference>
<dbReference type="Gene3D" id="3.40.630.30">
    <property type="match status" value="1"/>
</dbReference>
<reference evidence="3" key="1">
    <citation type="submission" date="2016-03" db="EMBL/GenBank/DDBJ databases">
        <authorList>
            <person name="Heylen K."/>
            <person name="De Vos P."/>
            <person name="Vekeman B."/>
        </authorList>
    </citation>
    <scope>NUCLEOTIDE SEQUENCE [LARGE SCALE GENOMIC DNA]</scope>
    <source>
        <strain evidence="3">R-45383</strain>
    </source>
</reference>
<dbReference type="Proteomes" id="UP000077628">
    <property type="component" value="Unassembled WGS sequence"/>
</dbReference>
<accession>A0A177N1Q2</accession>
<dbReference type="STRING" id="702114.A1355_15930"/>